<evidence type="ECO:0000313" key="1">
    <source>
        <dbReference type="EMBL" id="CAE0647669.1"/>
    </source>
</evidence>
<sequence length="272" mass="30520">MNTPKRTYGAFAITMPKQREYVKSFFKGVGIEMISEIVPGVNRSLLNVTDLVKKGMVNQYYEVSGEDNSHSIVAELATTFAHGRAVRHFLQSKADFGIIFEDDVRLVSKDIIERIPGGKVAGFLGALDTMLDHIPEDFDELNLGRCVSECMRQSLTARLSPNAFLVQSRYQYCSSSYVISRKGAEKLNKWLHTNVASSNDYIKVMGFEKGEYEQYSLAPRMFEQNDRCGVNSCGDVIECVNAPTNDDWMCGCKVFNATSDTESILHCDRKAK</sequence>
<protein>
    <submittedName>
        <fullName evidence="1">Uncharacterized protein</fullName>
    </submittedName>
</protein>
<name>A0A7S3YCS7_9EUKA</name>
<reference evidence="1" key="1">
    <citation type="submission" date="2021-01" db="EMBL/GenBank/DDBJ databases">
        <authorList>
            <person name="Corre E."/>
            <person name="Pelletier E."/>
            <person name="Niang G."/>
            <person name="Scheremetjew M."/>
            <person name="Finn R."/>
            <person name="Kale V."/>
            <person name="Holt S."/>
            <person name="Cochrane G."/>
            <person name="Meng A."/>
            <person name="Brown T."/>
            <person name="Cohen L."/>
        </authorList>
    </citation>
    <scope>NUCLEOTIDE SEQUENCE</scope>
    <source>
        <strain evidence="1">CCCM811</strain>
    </source>
</reference>
<organism evidence="1">
    <name type="scientific">Lotharella globosa</name>
    <dbReference type="NCBI Taxonomy" id="91324"/>
    <lineage>
        <taxon>Eukaryota</taxon>
        <taxon>Sar</taxon>
        <taxon>Rhizaria</taxon>
        <taxon>Cercozoa</taxon>
        <taxon>Chlorarachniophyceae</taxon>
        <taxon>Lotharella</taxon>
    </lineage>
</organism>
<dbReference type="AlphaFoldDB" id="A0A7S3YCS7"/>
<proteinExistence type="predicted"/>
<accession>A0A7S3YCS7</accession>
<gene>
    <name evidence="1" type="ORF">LGLO00237_LOCUS2571</name>
</gene>
<dbReference type="EMBL" id="HBIV01003716">
    <property type="protein sequence ID" value="CAE0647669.1"/>
    <property type="molecule type" value="Transcribed_RNA"/>
</dbReference>